<reference evidence="3" key="1">
    <citation type="submission" date="2015-07" db="EMBL/GenBank/DDBJ databases">
        <title>Transcriptome Assembly of Anthurium amnicola.</title>
        <authorList>
            <person name="Suzuki J."/>
        </authorList>
    </citation>
    <scope>NUCLEOTIDE SEQUENCE</scope>
</reference>
<organism evidence="3">
    <name type="scientific">Anthurium amnicola</name>
    <dbReference type="NCBI Taxonomy" id="1678845"/>
    <lineage>
        <taxon>Eukaryota</taxon>
        <taxon>Viridiplantae</taxon>
        <taxon>Streptophyta</taxon>
        <taxon>Embryophyta</taxon>
        <taxon>Tracheophyta</taxon>
        <taxon>Spermatophyta</taxon>
        <taxon>Magnoliopsida</taxon>
        <taxon>Liliopsida</taxon>
        <taxon>Araceae</taxon>
        <taxon>Pothoideae</taxon>
        <taxon>Potheae</taxon>
        <taxon>Anthurium</taxon>
    </lineage>
</organism>
<dbReference type="PROSITE" id="PS50118">
    <property type="entry name" value="HMG_BOX_2"/>
    <property type="match status" value="1"/>
</dbReference>
<dbReference type="SUPFAM" id="SSF47095">
    <property type="entry name" value="HMG-box"/>
    <property type="match status" value="1"/>
</dbReference>
<evidence type="ECO:0000313" key="3">
    <source>
        <dbReference type="EMBL" id="JAT46405.1"/>
    </source>
</evidence>
<dbReference type="InterPro" id="IPR036910">
    <property type="entry name" value="HMG_box_dom_sf"/>
</dbReference>
<feature type="non-terminal residue" evidence="3">
    <location>
        <position position="1"/>
    </location>
</feature>
<dbReference type="GO" id="GO:0005634">
    <property type="term" value="C:nucleus"/>
    <property type="evidence" value="ECO:0007669"/>
    <property type="project" value="UniProtKB-UniRule"/>
</dbReference>
<evidence type="ECO:0000259" key="2">
    <source>
        <dbReference type="PROSITE" id="PS50118"/>
    </source>
</evidence>
<protein>
    <submittedName>
        <fullName evidence="3">Mating-type protein a-1</fullName>
    </submittedName>
</protein>
<keyword evidence="1" id="KW-0539">Nucleus</keyword>
<feature type="domain" description="HMG box" evidence="2">
    <location>
        <begin position="50"/>
        <end position="117"/>
    </location>
</feature>
<gene>
    <name evidence="3" type="primary">mta-1_0</name>
    <name evidence="3" type="ORF">g.16860</name>
</gene>
<dbReference type="Gene3D" id="1.10.30.10">
    <property type="entry name" value="High mobility group box domain"/>
    <property type="match status" value="1"/>
</dbReference>
<dbReference type="Pfam" id="PF00505">
    <property type="entry name" value="HMG_box"/>
    <property type="match status" value="1"/>
</dbReference>
<dbReference type="GO" id="GO:0003677">
    <property type="term" value="F:DNA binding"/>
    <property type="evidence" value="ECO:0007669"/>
    <property type="project" value="UniProtKB-UniRule"/>
</dbReference>
<sequence>VNNYEMSKDKQLPVSDVKKFKLRFPPEISAQSIATLIKKNKKNSKNGKKAKRPPNAFMIYRMMYNSEAAKRHRFHQKELSPLCGNSWKQEPDEVRKYYHRLATEVDMIFIRHSEQLPTSLSIPPQAYPLPLQQISPLQSFPLAPQSLPLPSSFFPTPLPPFQDYDCEESGLLEAYYDSIHLLIPFNE</sequence>
<keyword evidence="1" id="KW-0238">DNA-binding</keyword>
<dbReference type="InterPro" id="IPR009071">
    <property type="entry name" value="HMG_box_dom"/>
</dbReference>
<accession>A0A1D1XVK3</accession>
<dbReference type="SMART" id="SM00398">
    <property type="entry name" value="HMG"/>
    <property type="match status" value="1"/>
</dbReference>
<feature type="DNA-binding region" description="HMG box" evidence="1">
    <location>
        <begin position="50"/>
        <end position="117"/>
    </location>
</feature>
<proteinExistence type="predicted"/>
<dbReference type="AlphaFoldDB" id="A0A1D1XVK3"/>
<evidence type="ECO:0000256" key="1">
    <source>
        <dbReference type="PROSITE-ProRule" id="PRU00267"/>
    </source>
</evidence>
<dbReference type="EMBL" id="GDJX01021531">
    <property type="protein sequence ID" value="JAT46405.1"/>
    <property type="molecule type" value="Transcribed_RNA"/>
</dbReference>
<name>A0A1D1XVK3_9ARAE</name>